<dbReference type="RefSeq" id="WP_203960295.1">
    <property type="nucleotide sequence ID" value="NZ_AP023355.1"/>
</dbReference>
<evidence type="ECO:0000313" key="2">
    <source>
        <dbReference type="Proteomes" id="UP000611640"/>
    </source>
</evidence>
<proteinExistence type="predicted"/>
<reference evidence="1 2" key="1">
    <citation type="submission" date="2020-08" db="EMBL/GenBank/DDBJ databases">
        <title>Whole genome shotgun sequence of Actinocatenispora thailandica NBRC 105041.</title>
        <authorList>
            <person name="Komaki H."/>
            <person name="Tamura T."/>
        </authorList>
    </citation>
    <scope>NUCLEOTIDE SEQUENCE [LARGE SCALE GENOMIC DNA]</scope>
    <source>
        <strain evidence="1 2">NBRC 105041</strain>
    </source>
</reference>
<accession>A0A7R7DKG2</accession>
<dbReference type="KEGG" id="atl:Athai_09030"/>
<dbReference type="EMBL" id="AP023355">
    <property type="protein sequence ID" value="BCJ33400.1"/>
    <property type="molecule type" value="Genomic_DNA"/>
</dbReference>
<evidence type="ECO:0008006" key="3">
    <source>
        <dbReference type="Google" id="ProtNLM"/>
    </source>
</evidence>
<protein>
    <recommendedName>
        <fullName evidence="3">V-type ATPase subunit</fullName>
    </recommendedName>
</protein>
<name>A0A7R7DKG2_9ACTN</name>
<keyword evidence="2" id="KW-1185">Reference proteome</keyword>
<dbReference type="Proteomes" id="UP000611640">
    <property type="component" value="Chromosome"/>
</dbReference>
<gene>
    <name evidence="1" type="ORF">Athai_09030</name>
</gene>
<evidence type="ECO:0000313" key="1">
    <source>
        <dbReference type="EMBL" id="BCJ33400.1"/>
    </source>
</evidence>
<sequence length="301" mass="31709">MSARWAAGAVRSRGLLSRRLGRDRARRLAASASLTAAVTALGDTAYRERIRPGTDLTAAQRAVAAELLWQLRILAGWQPAAGARIIRCVAGWYEVDNIVGHARRLDGAPAAPPYELGALDTAWSRVAVTTGPATMRAALAGSAWGDPGRPDAELDTRLRLVWARRVAATAAETDAWAAGAAAVVLARQRFLAGTAAWIPAELLAGHRPDLSSWPAFTASLPPRAGWAVAGVAGPADLWRAEPAWWRRVELDAASLARRGRPGPDALVGTVALLAADARRVTAALELAARGGRPLEAFDAVV</sequence>
<dbReference type="AlphaFoldDB" id="A0A7R7DKG2"/>
<organism evidence="1 2">
    <name type="scientific">Actinocatenispora thailandica</name>
    <dbReference type="NCBI Taxonomy" id="227318"/>
    <lineage>
        <taxon>Bacteria</taxon>
        <taxon>Bacillati</taxon>
        <taxon>Actinomycetota</taxon>
        <taxon>Actinomycetes</taxon>
        <taxon>Micromonosporales</taxon>
        <taxon>Micromonosporaceae</taxon>
        <taxon>Actinocatenispora</taxon>
    </lineage>
</organism>